<dbReference type="AlphaFoldDB" id="A0AA38HYD1"/>
<organism evidence="1 2">
    <name type="scientific">Zophobas morio</name>
    <dbReference type="NCBI Taxonomy" id="2755281"/>
    <lineage>
        <taxon>Eukaryota</taxon>
        <taxon>Metazoa</taxon>
        <taxon>Ecdysozoa</taxon>
        <taxon>Arthropoda</taxon>
        <taxon>Hexapoda</taxon>
        <taxon>Insecta</taxon>
        <taxon>Pterygota</taxon>
        <taxon>Neoptera</taxon>
        <taxon>Endopterygota</taxon>
        <taxon>Coleoptera</taxon>
        <taxon>Polyphaga</taxon>
        <taxon>Cucujiformia</taxon>
        <taxon>Tenebrionidae</taxon>
        <taxon>Zophobas</taxon>
    </lineage>
</organism>
<keyword evidence="2" id="KW-1185">Reference proteome</keyword>
<proteinExistence type="predicted"/>
<gene>
    <name evidence="1" type="ORF">Zmor_023496</name>
</gene>
<evidence type="ECO:0000313" key="2">
    <source>
        <dbReference type="Proteomes" id="UP001168821"/>
    </source>
</evidence>
<accession>A0AA38HYD1</accession>
<evidence type="ECO:0000313" key="1">
    <source>
        <dbReference type="EMBL" id="KAJ3645873.1"/>
    </source>
</evidence>
<protein>
    <submittedName>
        <fullName evidence="1">Uncharacterized protein</fullName>
    </submittedName>
</protein>
<comment type="caution">
    <text evidence="1">The sequence shown here is derived from an EMBL/GenBank/DDBJ whole genome shotgun (WGS) entry which is preliminary data.</text>
</comment>
<dbReference type="Proteomes" id="UP001168821">
    <property type="component" value="Unassembled WGS sequence"/>
</dbReference>
<reference evidence="1" key="1">
    <citation type="journal article" date="2023" name="G3 (Bethesda)">
        <title>Whole genome assemblies of Zophobas morio and Tenebrio molitor.</title>
        <authorList>
            <person name="Kaur S."/>
            <person name="Stinson S.A."/>
            <person name="diCenzo G.C."/>
        </authorList>
    </citation>
    <scope>NUCLEOTIDE SEQUENCE</scope>
    <source>
        <strain evidence="1">QUZm001</strain>
    </source>
</reference>
<sequence length="164" mass="18621">MQSRNGEKEGRPEVTLSFHNEHLESLVKKLTKKSRVRPHRARFYFGKLGRIAFSNSGNRIIFNAKAQHSHFFRKTGKNPADTRKRGVLATMPSGLCKFLSASTCIFMRDACALAMWWACPWDEECRCLESGRVRVPGDTELRSLALCASRCVVSPLCDDDRLSR</sequence>
<name>A0AA38HYD1_9CUCU</name>
<dbReference type="EMBL" id="JALNTZ010000007">
    <property type="protein sequence ID" value="KAJ3645873.1"/>
    <property type="molecule type" value="Genomic_DNA"/>
</dbReference>